<dbReference type="FunFam" id="3.80.10.10:FF:001164">
    <property type="entry name" value="GH01279p"/>
    <property type="match status" value="1"/>
</dbReference>
<feature type="region of interest" description="Disordered" evidence="10">
    <location>
        <begin position="177"/>
        <end position="257"/>
    </location>
</feature>
<dbReference type="SMART" id="SM00369">
    <property type="entry name" value="LRR_TYP"/>
    <property type="match status" value="21"/>
</dbReference>
<feature type="compositionally biased region" description="Polar residues" evidence="10">
    <location>
        <begin position="1801"/>
        <end position="1832"/>
    </location>
</feature>
<feature type="compositionally biased region" description="Polar residues" evidence="10">
    <location>
        <begin position="1742"/>
        <end position="1759"/>
    </location>
</feature>
<feature type="compositionally biased region" description="Pro residues" evidence="10">
    <location>
        <begin position="1694"/>
        <end position="1704"/>
    </location>
</feature>
<comment type="caution">
    <text evidence="13">The sequence shown here is derived from an EMBL/GenBank/DDBJ whole genome shotgun (WGS) entry which is preliminary data.</text>
</comment>
<feature type="compositionally biased region" description="Pro residues" evidence="10">
    <location>
        <begin position="1673"/>
        <end position="1686"/>
    </location>
</feature>
<feature type="region of interest" description="Disordered" evidence="10">
    <location>
        <begin position="1362"/>
        <end position="1388"/>
    </location>
</feature>
<dbReference type="SUPFAM" id="SSF52047">
    <property type="entry name" value="RNI-like"/>
    <property type="match status" value="1"/>
</dbReference>
<keyword evidence="3" id="KW-1003">Cell membrane</keyword>
<proteinExistence type="inferred from homology"/>
<evidence type="ECO:0000313" key="13">
    <source>
        <dbReference type="EMBL" id="KAH9520993.1"/>
    </source>
</evidence>
<dbReference type="FunFam" id="3.40.50.10140:FF:000021">
    <property type="entry name" value="Toll receptor 13"/>
    <property type="match status" value="1"/>
</dbReference>
<keyword evidence="4" id="KW-0433">Leucine-rich repeat</keyword>
<keyword evidence="5 11" id="KW-0812">Transmembrane</keyword>
<feature type="compositionally biased region" description="Low complexity" evidence="10">
    <location>
        <begin position="1715"/>
        <end position="1735"/>
    </location>
</feature>
<keyword evidence="6" id="KW-0732">Signal</keyword>
<feature type="compositionally biased region" description="Low complexity" evidence="10">
    <location>
        <begin position="186"/>
        <end position="257"/>
    </location>
</feature>
<dbReference type="Proteomes" id="UP000790347">
    <property type="component" value="Unassembled WGS sequence"/>
</dbReference>
<evidence type="ECO:0000256" key="8">
    <source>
        <dbReference type="ARBA" id="ARBA00022989"/>
    </source>
</evidence>
<feature type="compositionally biased region" description="Low complexity" evidence="10">
    <location>
        <begin position="1787"/>
        <end position="1800"/>
    </location>
</feature>
<dbReference type="Gene3D" id="3.80.10.10">
    <property type="entry name" value="Ribonuclease Inhibitor"/>
    <property type="match status" value="5"/>
</dbReference>
<evidence type="ECO:0000256" key="11">
    <source>
        <dbReference type="SAM" id="Phobius"/>
    </source>
</evidence>
<gene>
    <name evidence="13" type="ORF">DERF_004668</name>
</gene>
<dbReference type="EMBL" id="ASGP02000002">
    <property type="protein sequence ID" value="KAH9520993.1"/>
    <property type="molecule type" value="Genomic_DNA"/>
</dbReference>
<evidence type="ECO:0000256" key="9">
    <source>
        <dbReference type="ARBA" id="ARBA00023136"/>
    </source>
</evidence>
<dbReference type="SUPFAM" id="SSF52200">
    <property type="entry name" value="Toll/Interleukin receptor TIR domain"/>
    <property type="match status" value="1"/>
</dbReference>
<feature type="region of interest" description="Disordered" evidence="10">
    <location>
        <begin position="1665"/>
        <end position="1832"/>
    </location>
</feature>
<evidence type="ECO:0000256" key="7">
    <source>
        <dbReference type="ARBA" id="ARBA00022737"/>
    </source>
</evidence>
<dbReference type="InterPro" id="IPR035897">
    <property type="entry name" value="Toll_tir_struct_dom_sf"/>
</dbReference>
<dbReference type="PRINTS" id="PR00019">
    <property type="entry name" value="LEURICHRPT"/>
</dbReference>
<dbReference type="PANTHER" id="PTHR24366">
    <property type="entry name" value="IG(IMMUNOGLOBULIN) AND LRR(LEUCINE RICH REPEAT) DOMAINS"/>
    <property type="match status" value="1"/>
</dbReference>
<accession>A0A922I4D5</accession>
<dbReference type="FunFam" id="3.80.10.10:FF:001438">
    <property type="entry name" value="Uncharacterized protein"/>
    <property type="match status" value="1"/>
</dbReference>
<dbReference type="SUPFAM" id="SSF52058">
    <property type="entry name" value="L domain-like"/>
    <property type="match status" value="3"/>
</dbReference>
<dbReference type="Pfam" id="PF01582">
    <property type="entry name" value="TIR"/>
    <property type="match status" value="1"/>
</dbReference>
<dbReference type="GO" id="GO:0005886">
    <property type="term" value="C:plasma membrane"/>
    <property type="evidence" value="ECO:0007669"/>
    <property type="project" value="UniProtKB-SubCell"/>
</dbReference>
<feature type="compositionally biased region" description="Polar residues" evidence="10">
    <location>
        <begin position="11"/>
        <end position="22"/>
    </location>
</feature>
<organism evidence="13 14">
    <name type="scientific">Dermatophagoides farinae</name>
    <name type="common">American house dust mite</name>
    <dbReference type="NCBI Taxonomy" id="6954"/>
    <lineage>
        <taxon>Eukaryota</taxon>
        <taxon>Metazoa</taxon>
        <taxon>Ecdysozoa</taxon>
        <taxon>Arthropoda</taxon>
        <taxon>Chelicerata</taxon>
        <taxon>Arachnida</taxon>
        <taxon>Acari</taxon>
        <taxon>Acariformes</taxon>
        <taxon>Sarcoptiformes</taxon>
        <taxon>Astigmata</taxon>
        <taxon>Psoroptidia</taxon>
        <taxon>Analgoidea</taxon>
        <taxon>Pyroglyphidae</taxon>
        <taxon>Dermatophagoidinae</taxon>
        <taxon>Dermatophagoides</taxon>
    </lineage>
</organism>
<dbReference type="Pfam" id="PF13855">
    <property type="entry name" value="LRR_8"/>
    <property type="match status" value="6"/>
</dbReference>
<feature type="compositionally biased region" description="Basic residues" evidence="10">
    <location>
        <begin position="1774"/>
        <end position="1786"/>
    </location>
</feature>
<keyword evidence="9 11" id="KW-0472">Membrane</keyword>
<keyword evidence="8 11" id="KW-1133">Transmembrane helix</keyword>
<dbReference type="InterPro" id="IPR001611">
    <property type="entry name" value="Leu-rich_rpt"/>
</dbReference>
<reference evidence="13" key="1">
    <citation type="submission" date="2013-05" db="EMBL/GenBank/DDBJ databases">
        <authorList>
            <person name="Yim A.K.Y."/>
            <person name="Chan T.F."/>
            <person name="Ji K.M."/>
            <person name="Liu X.Y."/>
            <person name="Zhou J.W."/>
            <person name="Li R.Q."/>
            <person name="Yang K.Y."/>
            <person name="Li J."/>
            <person name="Li M."/>
            <person name="Law P.T.W."/>
            <person name="Wu Y.L."/>
            <person name="Cai Z.L."/>
            <person name="Qin H."/>
            <person name="Bao Y."/>
            <person name="Leung R.K.K."/>
            <person name="Ng P.K.S."/>
            <person name="Zou J."/>
            <person name="Zhong X.J."/>
            <person name="Ran P.X."/>
            <person name="Zhong N.S."/>
            <person name="Liu Z.G."/>
            <person name="Tsui S.K.W."/>
        </authorList>
    </citation>
    <scope>NUCLEOTIDE SEQUENCE</scope>
    <source>
        <strain evidence="13">Derf</strain>
        <tissue evidence="13">Whole organism</tissue>
    </source>
</reference>
<dbReference type="InterPro" id="IPR003591">
    <property type="entry name" value="Leu-rich_rpt_typical-subtyp"/>
</dbReference>
<comment type="similarity">
    <text evidence="2">Belongs to the Toll-like receptor family.</text>
</comment>
<evidence type="ECO:0000256" key="2">
    <source>
        <dbReference type="ARBA" id="ARBA00009634"/>
    </source>
</evidence>
<protein>
    <recommendedName>
        <fullName evidence="12">TIR domain-containing protein</fullName>
    </recommendedName>
</protein>
<feature type="compositionally biased region" description="Basic residues" evidence="10">
    <location>
        <begin position="1371"/>
        <end position="1386"/>
    </location>
</feature>
<evidence type="ECO:0000256" key="4">
    <source>
        <dbReference type="ARBA" id="ARBA00022614"/>
    </source>
</evidence>
<evidence type="ECO:0000313" key="14">
    <source>
        <dbReference type="Proteomes" id="UP000790347"/>
    </source>
</evidence>
<dbReference type="GO" id="GO:0007165">
    <property type="term" value="P:signal transduction"/>
    <property type="evidence" value="ECO:0007669"/>
    <property type="project" value="InterPro"/>
</dbReference>
<feature type="region of interest" description="Disordered" evidence="10">
    <location>
        <begin position="429"/>
        <end position="449"/>
    </location>
</feature>
<comment type="subcellular location">
    <subcellularLocation>
        <location evidence="1">Cell membrane</location>
    </subcellularLocation>
</comment>
<dbReference type="SMART" id="SM00255">
    <property type="entry name" value="TIR"/>
    <property type="match status" value="1"/>
</dbReference>
<reference evidence="13" key="2">
    <citation type="journal article" date="2022" name="Res Sq">
        <title>Comparative Genomics Reveals Insights into the Divergent Evolution of Astigmatic Mites and Household Pest Adaptations.</title>
        <authorList>
            <person name="Xiong Q."/>
            <person name="Wan A.T.-Y."/>
            <person name="Liu X.-Y."/>
            <person name="Fung C.S.-H."/>
            <person name="Xiao X."/>
            <person name="Malainual N."/>
            <person name="Hou J."/>
            <person name="Wang L."/>
            <person name="Wang M."/>
            <person name="Yang K."/>
            <person name="Cui Y."/>
            <person name="Leung E."/>
            <person name="Nong W."/>
            <person name="Shin S.-K."/>
            <person name="Au S."/>
            <person name="Jeong K.Y."/>
            <person name="Chew F.T."/>
            <person name="Hui J."/>
            <person name="Leung T.F."/>
            <person name="Tungtrongchitr A."/>
            <person name="Zhong N."/>
            <person name="Liu Z."/>
            <person name="Tsui S."/>
        </authorList>
    </citation>
    <scope>NUCLEOTIDE SEQUENCE</scope>
    <source>
        <strain evidence="13">Derf</strain>
        <tissue evidence="13">Whole organism</tissue>
    </source>
</reference>
<dbReference type="SMART" id="SM00364">
    <property type="entry name" value="LRR_BAC"/>
    <property type="match status" value="8"/>
</dbReference>
<feature type="transmembrane region" description="Helical" evidence="11">
    <location>
        <begin position="136"/>
        <end position="158"/>
    </location>
</feature>
<dbReference type="InterPro" id="IPR000157">
    <property type="entry name" value="TIR_dom"/>
</dbReference>
<sequence length="1832" mass="201504">MKSKISPTKEMATSTKNQLKMSTNRHRPPDPMLSDGLLPSSSWHHHDDRQQSRNLPPLTNVDCSTTRCQINKSARMKAAKYSSLLPHSCIIPTVISLKNDSTISSLSRMMTRTKDYHDHGRNTQQSSRRFQSSSKVMWLWSILILLIVMHSCPMMMIMPNVNGVLISSNNHQSVTPAGCEWRPLRSSSSSHQQPSTSATGTGHSGSHSSMDDSSSSLSHLSIQAHSHSSTHSLSATTTMGTSSSSSSSSSSSLSSSSSTSSSANQLLQCHFRTLNGALDSGVNLSLIPGDRTHALRLQCEDLLFQSQLPERAFRSLHQLRELYIERCKLSELPAHVFIGLQELRHLTIRTYNTDWGDLSLRLSTSTSSIFSPIKNLESLDLSENGLSQLPSSILCPLNRLQYVNISANSFQDVASLGFSAKSSYEASTTSSSSSLSSSSSSASAQTATGSMKNDCRRLDSILNLDASHNRIKVLTDRGFSRLHYLQVLNLRQNLIARAEETSLAGLAELNRLDLSNNQLVALPARFFQAVKTTLAELYLQNNSISVIPPGLFSGLSQVTVLDLSNNEVTSHWIGPTTFADMSRLLSLDLSHNKLSRVDATVFRALYTLQSLSLKNNIIESLAENAFISNRNLHTLSLSGNRLQTLDAASFTGLEVLNALFLDDNRLQIVHVSSFANITSLMELNVGQNRLQTVPQAIQTLHSLRSLDLSHNQIGDISNASYRGLEQLYSLNLEDNIIGNLSRGDFLDLPSLRVLNLANNSIGSVEQGTFDNIPDLHALRLDSNKVADINGLFVNLRDLLMLNISANRIQMFDYAMIPVGLQWLDLHDNLIENLGNYFEIESELKLRTLDASHNRLVEIDSKLIPDSIELVMLNRNQIRKIAAFTFLKKDNLTRADLSDNRLATLDLNALRLSKPPPTRRPSPEFMIAGNPFVCDCNIEWLQRAALLSTPTLMLAAMPPPSTLSPSFPSLIGSDPSRQLPRVVDAHQIQCRLAFGRGQQPMMTTLAAARQSQFLCSYRSHCFALCHCCEFDACDCEMTCPDNCTCFYDQSWNTNIVDCGRNGHYLVPTRIPMDVTDLYLDGNNIAELSPHTFIGRKNLRHLYLNASHIHTINNRTFNGLKSLLVLNLADNQLDTLYGYEFERLTDLRELYLENNIISTIANRTFSALRSLQTLRLDNNRIVEFELWSMLASSLPSLQQLYLGDNAWSCDCQFVGQMMEWLPARQDIIRDLARVHCQYNESYALPLGAVAAATTMTNLYKLTEIEQARANISAACSLYAKRESIAASSSSSSSVGINGGVSVNGMTGNGTGNQIEMFIPILALIVFSTFGVLLLLASIVTAVLYRHEISVWFYARTGIRLGGGSSTGSGAKGGHGRRGRHGRGGRHGRHSDPYDADCGEKLFDAFVSYSKKDEQFVQQMLAPELEYGTSPMRLCLHYRDLPVASGFVADAIIEAMAASRRTILVISEHFLRGEWQHFEFKTAHQEALRSRARHKLILIFVGPVAGKDLDPDIRVWLKTAGNTCLQWGEKMFWEKLRYAMPEIPTASSGGGSSVNSSSSSTTSSLYGRKALQLSNNQQSKNSTLPLSLSSNQQMLNCGTNNRNFDSYQHHHQLHHPLLGGAQTTTTTLGRQQLSYGHSPMMDHPPSMAIGGHPLYSPSSIHSQQSTYAYPTYHPTGVPPPNVAPPPLPPNQLNGPPQSTPPPLPPSHPLHQRLFHNHSNGSVSGVSTSVTTMESSSGSGASGSGPLSTHQQQQLPATSTMSNIGHHFHQGSSSSTSGRHHGHHLNHPHHQQQQSASQNSNDSSLMLTSNGSDISGQSTMPFVPSASSTTAVAVHI</sequence>
<evidence type="ECO:0000256" key="6">
    <source>
        <dbReference type="ARBA" id="ARBA00022729"/>
    </source>
</evidence>
<keyword evidence="14" id="KW-1185">Reference proteome</keyword>
<keyword evidence="7" id="KW-0677">Repeat</keyword>
<evidence type="ECO:0000256" key="10">
    <source>
        <dbReference type="SAM" id="MobiDB-lite"/>
    </source>
</evidence>
<name>A0A922I4D5_DERFA</name>
<dbReference type="Pfam" id="PF00560">
    <property type="entry name" value="LRR_1"/>
    <property type="match status" value="1"/>
</dbReference>
<evidence type="ECO:0000256" key="3">
    <source>
        <dbReference type="ARBA" id="ARBA00022475"/>
    </source>
</evidence>
<dbReference type="PANTHER" id="PTHR24366:SF96">
    <property type="entry name" value="LEUCINE RICH REPEAT CONTAINING 53"/>
    <property type="match status" value="1"/>
</dbReference>
<feature type="domain" description="TIR" evidence="12">
    <location>
        <begin position="1398"/>
        <end position="1537"/>
    </location>
</feature>
<evidence type="ECO:0000256" key="1">
    <source>
        <dbReference type="ARBA" id="ARBA00004236"/>
    </source>
</evidence>
<evidence type="ECO:0000256" key="5">
    <source>
        <dbReference type="ARBA" id="ARBA00022692"/>
    </source>
</evidence>
<feature type="region of interest" description="Disordered" evidence="10">
    <location>
        <begin position="1"/>
        <end position="58"/>
    </location>
</feature>
<dbReference type="PROSITE" id="PS50104">
    <property type="entry name" value="TIR"/>
    <property type="match status" value="1"/>
</dbReference>
<evidence type="ECO:0000259" key="12">
    <source>
        <dbReference type="PROSITE" id="PS50104"/>
    </source>
</evidence>
<dbReference type="Gene3D" id="3.40.50.10140">
    <property type="entry name" value="Toll/interleukin-1 receptor homology (TIR) domain"/>
    <property type="match status" value="1"/>
</dbReference>
<feature type="transmembrane region" description="Helical" evidence="11">
    <location>
        <begin position="1314"/>
        <end position="1342"/>
    </location>
</feature>
<dbReference type="InterPro" id="IPR032675">
    <property type="entry name" value="LRR_dom_sf"/>
</dbReference>
<dbReference type="SMART" id="SM00365">
    <property type="entry name" value="LRR_SD22"/>
    <property type="match status" value="8"/>
</dbReference>
<dbReference type="PROSITE" id="PS51450">
    <property type="entry name" value="LRR"/>
    <property type="match status" value="6"/>
</dbReference>